<keyword evidence="3" id="KW-1185">Reference proteome</keyword>
<gene>
    <name evidence="2" type="ORF">Bca52824_011205</name>
</gene>
<feature type="compositionally biased region" description="Basic and acidic residues" evidence="1">
    <location>
        <begin position="91"/>
        <end position="101"/>
    </location>
</feature>
<organism evidence="2 3">
    <name type="scientific">Brassica carinata</name>
    <name type="common">Ethiopian mustard</name>
    <name type="synonym">Abyssinian cabbage</name>
    <dbReference type="NCBI Taxonomy" id="52824"/>
    <lineage>
        <taxon>Eukaryota</taxon>
        <taxon>Viridiplantae</taxon>
        <taxon>Streptophyta</taxon>
        <taxon>Embryophyta</taxon>
        <taxon>Tracheophyta</taxon>
        <taxon>Spermatophyta</taxon>
        <taxon>Magnoliopsida</taxon>
        <taxon>eudicotyledons</taxon>
        <taxon>Gunneridae</taxon>
        <taxon>Pentapetalae</taxon>
        <taxon>rosids</taxon>
        <taxon>malvids</taxon>
        <taxon>Brassicales</taxon>
        <taxon>Brassicaceae</taxon>
        <taxon>Brassiceae</taxon>
        <taxon>Brassica</taxon>
    </lineage>
</organism>
<sequence length="173" mass="18791">MGSVAAASQISEEVISRLLEIKLSANVVFAKTVDQKGQAFVRYFVSSDEDGNFYIVGWKTRQMKLLKTMHLSTRLGRVELNLHLANVHADPMSKPRAEPKSGENAAADEQEPPHRPCMGESKLNAGASDRISPMDIDKTASIQMMEPPPIPANNSTNSAGVAPVHIVQPNSDN</sequence>
<feature type="region of interest" description="Disordered" evidence="1">
    <location>
        <begin position="89"/>
        <end position="132"/>
    </location>
</feature>
<proteinExistence type="predicted"/>
<dbReference type="EMBL" id="JAAMPC010000002">
    <property type="protein sequence ID" value="KAG2328477.1"/>
    <property type="molecule type" value="Genomic_DNA"/>
</dbReference>
<evidence type="ECO:0000313" key="2">
    <source>
        <dbReference type="EMBL" id="KAG2328477.1"/>
    </source>
</evidence>
<evidence type="ECO:0000313" key="3">
    <source>
        <dbReference type="Proteomes" id="UP000886595"/>
    </source>
</evidence>
<comment type="caution">
    <text evidence="2">The sequence shown here is derived from an EMBL/GenBank/DDBJ whole genome shotgun (WGS) entry which is preliminary data.</text>
</comment>
<accession>A0A8X8BBF7</accession>
<dbReference type="AlphaFoldDB" id="A0A8X8BBF7"/>
<dbReference type="Proteomes" id="UP000886595">
    <property type="component" value="Unassembled WGS sequence"/>
</dbReference>
<protein>
    <submittedName>
        <fullName evidence="2">Uncharacterized protein</fullName>
    </submittedName>
</protein>
<reference evidence="2 3" key="1">
    <citation type="submission" date="2020-02" db="EMBL/GenBank/DDBJ databases">
        <authorList>
            <person name="Ma Q."/>
            <person name="Huang Y."/>
            <person name="Song X."/>
            <person name="Pei D."/>
        </authorList>
    </citation>
    <scope>NUCLEOTIDE SEQUENCE [LARGE SCALE GENOMIC DNA]</scope>
    <source>
        <strain evidence="2">Sxm20200214</strain>
        <tissue evidence="2">Leaf</tissue>
    </source>
</reference>
<name>A0A8X8BBF7_BRACI</name>
<evidence type="ECO:0000256" key="1">
    <source>
        <dbReference type="SAM" id="MobiDB-lite"/>
    </source>
</evidence>
<feature type="region of interest" description="Disordered" evidence="1">
    <location>
        <begin position="144"/>
        <end position="173"/>
    </location>
</feature>